<name>A0A1G5Q8A6_9GAMM</name>
<accession>A0A1G5Q8A6</accession>
<dbReference type="AlphaFoldDB" id="A0A1G5Q8A6"/>
<keyword evidence="2" id="KW-1185">Reference proteome</keyword>
<reference evidence="1 2" key="1">
    <citation type="submission" date="2016-10" db="EMBL/GenBank/DDBJ databases">
        <authorList>
            <person name="de Groot N.N."/>
        </authorList>
    </citation>
    <scope>NUCLEOTIDE SEQUENCE [LARGE SCALE GENOMIC DNA]</scope>
    <source>
        <strain evidence="1 2">HLD2</strain>
    </source>
</reference>
<dbReference type="Proteomes" id="UP000199648">
    <property type="component" value="Unassembled WGS sequence"/>
</dbReference>
<evidence type="ECO:0000313" key="2">
    <source>
        <dbReference type="Proteomes" id="UP000199648"/>
    </source>
</evidence>
<dbReference type="EMBL" id="FMWD01000004">
    <property type="protein sequence ID" value="SCZ57796.1"/>
    <property type="molecule type" value="Genomic_DNA"/>
</dbReference>
<gene>
    <name evidence="1" type="ORF">SAMN03097708_01511</name>
</gene>
<protein>
    <submittedName>
        <fullName evidence="1">Uncharacterized protein</fullName>
    </submittedName>
</protein>
<proteinExistence type="predicted"/>
<evidence type="ECO:0000313" key="1">
    <source>
        <dbReference type="EMBL" id="SCZ57796.1"/>
    </source>
</evidence>
<organism evidence="1 2">
    <name type="scientific">Thiohalomonas denitrificans</name>
    <dbReference type="NCBI Taxonomy" id="415747"/>
    <lineage>
        <taxon>Bacteria</taxon>
        <taxon>Pseudomonadati</taxon>
        <taxon>Pseudomonadota</taxon>
        <taxon>Gammaproteobacteria</taxon>
        <taxon>Thiohalomonadales</taxon>
        <taxon>Thiohalomonadaceae</taxon>
        <taxon>Thiohalomonas</taxon>
    </lineage>
</organism>
<sequence>MAGQRLARREPPKSAMTALRTPSLESALRASLRLSESAPGGFVQRLTRVITIACALRLVLTFLGGSESIAKHATVH</sequence>
<dbReference type="STRING" id="415747.SAMN03097708_01511"/>